<dbReference type="EMBL" id="JAPXFL010000003">
    <property type="protein sequence ID" value="KAK9508330.1"/>
    <property type="molecule type" value="Genomic_DNA"/>
</dbReference>
<accession>A0AAW1DF20</accession>
<dbReference type="Pfam" id="PF00361">
    <property type="entry name" value="Proton_antipo_M"/>
    <property type="match status" value="1"/>
</dbReference>
<dbReference type="GO" id="GO:0016020">
    <property type="term" value="C:membrane"/>
    <property type="evidence" value="ECO:0007669"/>
    <property type="project" value="UniProtKB-SubCell"/>
</dbReference>
<feature type="transmembrane region" description="Helical" evidence="9">
    <location>
        <begin position="80"/>
        <end position="108"/>
    </location>
</feature>
<gene>
    <name evidence="11" type="ORF">O3M35_005918</name>
</gene>
<sequence>MTIFMAGLGANFEYDLKKIIALSTLRQLGLIISILFIGYPILAFFHLLTHAFFKALLFLCAGLIIHCISDSQDIRHIGAIVNHLPFTCSCFCISNFSLCGLPFISGFYSKDIIVEIVSHSYYNIFIFIIFFVSVGLTVSYRTRLVYFCLSYNINSFVCQSYYEDGVMIKSIILLSLLAILGGRSLS</sequence>
<evidence type="ECO:0000256" key="7">
    <source>
        <dbReference type="ARBA" id="ARBA00031027"/>
    </source>
</evidence>
<evidence type="ECO:0000256" key="6">
    <source>
        <dbReference type="ARBA" id="ARBA00023136"/>
    </source>
</evidence>
<keyword evidence="5 9" id="KW-1133">Transmembrane helix</keyword>
<evidence type="ECO:0000256" key="3">
    <source>
        <dbReference type="ARBA" id="ARBA00012944"/>
    </source>
</evidence>
<keyword evidence="4 9" id="KW-0812">Transmembrane</keyword>
<feature type="transmembrane region" description="Helical" evidence="9">
    <location>
        <begin position="120"/>
        <end position="137"/>
    </location>
</feature>
<dbReference type="EC" id="7.1.1.2" evidence="3"/>
<dbReference type="InterPro" id="IPR003945">
    <property type="entry name" value="NU5C-like"/>
</dbReference>
<dbReference type="Proteomes" id="UP001461498">
    <property type="component" value="Unassembled WGS sequence"/>
</dbReference>
<feature type="transmembrane region" description="Helical" evidence="9">
    <location>
        <begin position="51"/>
        <end position="68"/>
    </location>
</feature>
<feature type="transmembrane region" description="Helical" evidence="9">
    <location>
        <begin position="28"/>
        <end position="45"/>
    </location>
</feature>
<name>A0AAW1DF20_9HEMI</name>
<proteinExistence type="predicted"/>
<evidence type="ECO:0000256" key="4">
    <source>
        <dbReference type="ARBA" id="ARBA00022692"/>
    </source>
</evidence>
<evidence type="ECO:0000313" key="11">
    <source>
        <dbReference type="EMBL" id="KAK9508330.1"/>
    </source>
</evidence>
<dbReference type="PANTHER" id="PTHR42829:SF2">
    <property type="entry name" value="NADH-UBIQUINONE OXIDOREDUCTASE CHAIN 5"/>
    <property type="match status" value="1"/>
</dbReference>
<evidence type="ECO:0000256" key="8">
    <source>
        <dbReference type="ARBA" id="ARBA00049551"/>
    </source>
</evidence>
<dbReference type="GO" id="GO:0042773">
    <property type="term" value="P:ATP synthesis coupled electron transport"/>
    <property type="evidence" value="ECO:0007669"/>
    <property type="project" value="InterPro"/>
</dbReference>
<evidence type="ECO:0000313" key="12">
    <source>
        <dbReference type="Proteomes" id="UP001461498"/>
    </source>
</evidence>
<comment type="caution">
    <text evidence="11">The sequence shown here is derived from an EMBL/GenBank/DDBJ whole genome shotgun (WGS) entry which is preliminary data.</text>
</comment>
<comment type="catalytic activity">
    <reaction evidence="8">
        <text>a ubiquinone + NADH + 5 H(+)(in) = a ubiquinol + NAD(+) + 4 H(+)(out)</text>
        <dbReference type="Rhea" id="RHEA:29091"/>
        <dbReference type="Rhea" id="RHEA-COMP:9565"/>
        <dbReference type="Rhea" id="RHEA-COMP:9566"/>
        <dbReference type="ChEBI" id="CHEBI:15378"/>
        <dbReference type="ChEBI" id="CHEBI:16389"/>
        <dbReference type="ChEBI" id="CHEBI:17976"/>
        <dbReference type="ChEBI" id="CHEBI:57540"/>
        <dbReference type="ChEBI" id="CHEBI:57945"/>
        <dbReference type="EC" id="7.1.1.2"/>
    </reaction>
</comment>
<keyword evidence="6 9" id="KW-0472">Membrane</keyword>
<evidence type="ECO:0000256" key="2">
    <source>
        <dbReference type="ARBA" id="ARBA00004141"/>
    </source>
</evidence>
<feature type="domain" description="NADH:quinone oxidoreductase/Mrp antiporter transmembrane" evidence="10">
    <location>
        <begin position="1"/>
        <end position="134"/>
    </location>
</feature>
<dbReference type="InterPro" id="IPR001750">
    <property type="entry name" value="ND/Mrp_TM"/>
</dbReference>
<dbReference type="PANTHER" id="PTHR42829">
    <property type="entry name" value="NADH-UBIQUINONE OXIDOREDUCTASE CHAIN 5"/>
    <property type="match status" value="1"/>
</dbReference>
<evidence type="ECO:0000256" key="1">
    <source>
        <dbReference type="ARBA" id="ARBA00003257"/>
    </source>
</evidence>
<keyword evidence="12" id="KW-1185">Reference proteome</keyword>
<evidence type="ECO:0000256" key="5">
    <source>
        <dbReference type="ARBA" id="ARBA00022989"/>
    </source>
</evidence>
<evidence type="ECO:0000256" key="9">
    <source>
        <dbReference type="SAM" id="Phobius"/>
    </source>
</evidence>
<comment type="function">
    <text evidence="1">Core subunit of the mitochondrial membrane respiratory chain NADH dehydrogenase (Complex I) that is believed to belong to the minimal assembly required for catalysis. Complex I functions in the transfer of electrons from NADH to the respiratory chain. The immediate electron acceptor for the enzyme is believed to be ubiquinone.</text>
</comment>
<protein>
    <recommendedName>
        <fullName evidence="3">NADH:ubiquinone reductase (H(+)-translocating)</fullName>
        <ecNumber evidence="3">7.1.1.2</ecNumber>
    </recommendedName>
    <alternativeName>
        <fullName evidence="7">NADH dehydrogenase subunit 5</fullName>
    </alternativeName>
</protein>
<comment type="subcellular location">
    <subcellularLocation>
        <location evidence="2">Membrane</location>
        <topology evidence="2">Multi-pass membrane protein</topology>
    </subcellularLocation>
</comment>
<dbReference type="GO" id="GO:0003954">
    <property type="term" value="F:NADH dehydrogenase activity"/>
    <property type="evidence" value="ECO:0007669"/>
    <property type="project" value="TreeGrafter"/>
</dbReference>
<reference evidence="11 12" key="1">
    <citation type="submission" date="2022-12" db="EMBL/GenBank/DDBJ databases">
        <title>Chromosome-level genome assembly of true bugs.</title>
        <authorList>
            <person name="Ma L."/>
            <person name="Li H."/>
        </authorList>
    </citation>
    <scope>NUCLEOTIDE SEQUENCE [LARGE SCALE GENOMIC DNA]</scope>
    <source>
        <strain evidence="11">Lab_2022b</strain>
    </source>
</reference>
<dbReference type="GO" id="GO:0015990">
    <property type="term" value="P:electron transport coupled proton transport"/>
    <property type="evidence" value="ECO:0007669"/>
    <property type="project" value="TreeGrafter"/>
</dbReference>
<evidence type="ECO:0000259" key="10">
    <source>
        <dbReference type="Pfam" id="PF00361"/>
    </source>
</evidence>
<dbReference type="GO" id="GO:0008137">
    <property type="term" value="F:NADH dehydrogenase (ubiquinone) activity"/>
    <property type="evidence" value="ECO:0007669"/>
    <property type="project" value="UniProtKB-EC"/>
</dbReference>
<dbReference type="AlphaFoldDB" id="A0AAW1DF20"/>
<organism evidence="11 12">
    <name type="scientific">Rhynocoris fuscipes</name>
    <dbReference type="NCBI Taxonomy" id="488301"/>
    <lineage>
        <taxon>Eukaryota</taxon>
        <taxon>Metazoa</taxon>
        <taxon>Ecdysozoa</taxon>
        <taxon>Arthropoda</taxon>
        <taxon>Hexapoda</taxon>
        <taxon>Insecta</taxon>
        <taxon>Pterygota</taxon>
        <taxon>Neoptera</taxon>
        <taxon>Paraneoptera</taxon>
        <taxon>Hemiptera</taxon>
        <taxon>Heteroptera</taxon>
        <taxon>Panheteroptera</taxon>
        <taxon>Cimicomorpha</taxon>
        <taxon>Reduviidae</taxon>
        <taxon>Harpactorinae</taxon>
        <taxon>Harpactorini</taxon>
        <taxon>Rhynocoris</taxon>
    </lineage>
</organism>